<sequence length="312" mass="35160">MLDVFNAPSGVKLRGADVQADYILIDGSMRAEAERWLYELFDTPDYRNLFDGTKWAEIRQVAPLLVRVEQGHPGLEPLLKELQALECGYGLISNEPMDAIVNHLRRFIEARHPLGYKVLLRFSDPTVARVLLASSESGGVSDYWSTIDGVQLPDALWDGWYCQRRDDSWTSDNDRSSEKSVEAAYLLSELTLTHLADADRRSTLVKLFRHLKAYFPGRLTNDPIAVVVGAVQRLMNEAINHGYTSMQALTHWCSVYGYLGDLAAWNRVAPAIYQLFQECPRDTGGPEARQAALMAMELAQTHDAGRAEQWEQ</sequence>
<evidence type="ECO:0000313" key="3">
    <source>
        <dbReference type="Proteomes" id="UP000536442"/>
    </source>
</evidence>
<accession>A0A851HUA1</accession>
<reference evidence="2 3" key="1">
    <citation type="submission" date="2020-03" db="EMBL/GenBank/DDBJ databases">
        <title>Metagenomic, metatranscriptomic, and metabolomic analyses revealed the key microbes and metabolic features during the fermentation of ganjang, Korean traditional soy sauce.</title>
        <authorList>
            <person name="Chun B.H."/>
            <person name="Jeon C.O."/>
        </authorList>
    </citation>
    <scope>NUCLEOTIDE SEQUENCE [LARGE SCALE GENOMIC DNA]</scope>
    <source>
        <strain evidence="2 3">KG14</strain>
    </source>
</reference>
<dbReference type="EMBL" id="JABEVQ010000007">
    <property type="protein sequence ID" value="NWN92627.1"/>
    <property type="molecule type" value="Genomic_DNA"/>
</dbReference>
<dbReference type="Proteomes" id="UP000536442">
    <property type="component" value="Unassembled WGS sequence"/>
</dbReference>
<evidence type="ECO:0000313" key="2">
    <source>
        <dbReference type="EMBL" id="NWN92627.1"/>
    </source>
</evidence>
<protein>
    <submittedName>
        <fullName evidence="2">DUF4123 domain-containing protein</fullName>
    </submittedName>
</protein>
<organism evidence="2 3">
    <name type="scientific">Marinobacter adhaerens</name>
    <dbReference type="NCBI Taxonomy" id="1033846"/>
    <lineage>
        <taxon>Bacteria</taxon>
        <taxon>Pseudomonadati</taxon>
        <taxon>Pseudomonadota</taxon>
        <taxon>Gammaproteobacteria</taxon>
        <taxon>Pseudomonadales</taxon>
        <taxon>Marinobacteraceae</taxon>
        <taxon>Marinobacter</taxon>
    </lineage>
</organism>
<feature type="domain" description="DUF4123" evidence="1">
    <location>
        <begin position="22"/>
        <end position="136"/>
    </location>
</feature>
<evidence type="ECO:0000259" key="1">
    <source>
        <dbReference type="Pfam" id="PF13503"/>
    </source>
</evidence>
<dbReference type="Pfam" id="PF13503">
    <property type="entry name" value="DUF4123"/>
    <property type="match status" value="1"/>
</dbReference>
<dbReference type="InterPro" id="IPR025391">
    <property type="entry name" value="DUF4123"/>
</dbReference>
<dbReference type="AlphaFoldDB" id="A0A851HUA1"/>
<keyword evidence="3" id="KW-1185">Reference proteome</keyword>
<gene>
    <name evidence="2" type="ORF">HLV39_14110</name>
</gene>
<proteinExistence type="predicted"/>
<comment type="caution">
    <text evidence="2">The sequence shown here is derived from an EMBL/GenBank/DDBJ whole genome shotgun (WGS) entry which is preliminary data.</text>
</comment>
<name>A0A851HUA1_9GAMM</name>